<evidence type="ECO:0000256" key="3">
    <source>
        <dbReference type="PIRSR" id="PIRSR605511-2"/>
    </source>
</evidence>
<sequence length="303" mass="33638">MVTTLVSRSYTDLDIVDEERRFVAESPLWDYRANRLYWVDVARPAILWRDMNTGNRHTWSYDEEVGSIALCEAGGLVAGMRSGIYRVDTETGMRTPLAKPESDRPLNRFNDGAVDPTGRYWIGSLQTDSLAPRGRLWRIEADACGSAMLDGLTCPNGLCWSPDGQRMYFTDSSTQRIDVFDYDVCDGVAYNRRLFAELPDGRGVGDGATVDGDGYLWSASCGGWCITRYDPRGRVDRIVGLPVRLPTSCCFGGQKLDTLYITSSTRMGDVELAQQPMAGRLIAAYVGVKGVCERTFVLNTQSI</sequence>
<reference evidence="6" key="1">
    <citation type="submission" date="2016-10" db="EMBL/GenBank/DDBJ databases">
        <authorList>
            <person name="Varghese N."/>
            <person name="Submissions S."/>
        </authorList>
    </citation>
    <scope>NUCLEOTIDE SEQUENCE [LARGE SCALE GENOMIC DNA]</scope>
    <source>
        <strain evidence="6">LMG 24000</strain>
    </source>
</reference>
<comment type="similarity">
    <text evidence="1">Belongs to the SMP-30/CGR1 family.</text>
</comment>
<comment type="cofactor">
    <cofactor evidence="3">
        <name>Zn(2+)</name>
        <dbReference type="ChEBI" id="CHEBI:29105"/>
    </cofactor>
    <text evidence="3">Binds 1 divalent metal cation per subunit.</text>
</comment>
<evidence type="ECO:0000313" key="6">
    <source>
        <dbReference type="Proteomes" id="UP000198638"/>
    </source>
</evidence>
<dbReference type="InterPro" id="IPR013658">
    <property type="entry name" value="SGL"/>
</dbReference>
<dbReference type="GO" id="GO:0004341">
    <property type="term" value="F:gluconolactonase activity"/>
    <property type="evidence" value="ECO:0007669"/>
    <property type="project" value="TreeGrafter"/>
</dbReference>
<dbReference type="Pfam" id="PF08450">
    <property type="entry name" value="SGL"/>
    <property type="match status" value="1"/>
</dbReference>
<dbReference type="Gene3D" id="2.120.10.30">
    <property type="entry name" value="TolB, C-terminal domain"/>
    <property type="match status" value="1"/>
</dbReference>
<accession>A0A1H4GSV3</accession>
<feature type="binding site" evidence="3">
    <location>
        <position position="156"/>
    </location>
    <ligand>
        <name>a divalent metal cation</name>
        <dbReference type="ChEBI" id="CHEBI:60240"/>
    </ligand>
</feature>
<proteinExistence type="inferred from homology"/>
<keyword evidence="3" id="KW-0862">Zinc</keyword>
<protein>
    <submittedName>
        <fullName evidence="5">Sugar lactone lactonase YvrE</fullName>
    </submittedName>
</protein>
<dbReference type="InterPro" id="IPR011042">
    <property type="entry name" value="6-blade_b-propeller_TolB-like"/>
</dbReference>
<dbReference type="AlphaFoldDB" id="A0A1H4GSV3"/>
<dbReference type="PANTHER" id="PTHR10907">
    <property type="entry name" value="REGUCALCIN"/>
    <property type="match status" value="1"/>
</dbReference>
<keyword evidence="6" id="KW-1185">Reference proteome</keyword>
<dbReference type="RefSeq" id="WP_090535560.1">
    <property type="nucleotide sequence ID" value="NZ_FNRQ01000006.1"/>
</dbReference>
<keyword evidence="3" id="KW-0479">Metal-binding</keyword>
<feature type="binding site" evidence="3">
    <location>
        <position position="25"/>
    </location>
    <ligand>
        <name>a divalent metal cation</name>
        <dbReference type="ChEBI" id="CHEBI:60240"/>
    </ligand>
</feature>
<dbReference type="PRINTS" id="PR01790">
    <property type="entry name" value="SMP30FAMILY"/>
</dbReference>
<feature type="binding site" evidence="3">
    <location>
        <position position="108"/>
    </location>
    <ligand>
        <name>substrate</name>
    </ligand>
</feature>
<dbReference type="GO" id="GO:0019853">
    <property type="term" value="P:L-ascorbic acid biosynthetic process"/>
    <property type="evidence" value="ECO:0007669"/>
    <property type="project" value="TreeGrafter"/>
</dbReference>
<dbReference type="EMBL" id="FNRQ01000006">
    <property type="protein sequence ID" value="SEB12130.1"/>
    <property type="molecule type" value="Genomic_DNA"/>
</dbReference>
<dbReference type="STRING" id="83784.SAMN05192564_106271"/>
<gene>
    <name evidence="5" type="ORF">SAMN05192564_106271</name>
</gene>
<dbReference type="InterPro" id="IPR005511">
    <property type="entry name" value="SMP-30"/>
</dbReference>
<evidence type="ECO:0000256" key="2">
    <source>
        <dbReference type="PIRSR" id="PIRSR605511-1"/>
    </source>
</evidence>
<dbReference type="SUPFAM" id="SSF63829">
    <property type="entry name" value="Calcium-dependent phosphotriesterase"/>
    <property type="match status" value="1"/>
</dbReference>
<organism evidence="5 6">
    <name type="scientific">Paraburkholderia sartisoli</name>
    <dbReference type="NCBI Taxonomy" id="83784"/>
    <lineage>
        <taxon>Bacteria</taxon>
        <taxon>Pseudomonadati</taxon>
        <taxon>Pseudomonadota</taxon>
        <taxon>Betaproteobacteria</taxon>
        <taxon>Burkholderiales</taxon>
        <taxon>Burkholderiaceae</taxon>
        <taxon>Paraburkholderia</taxon>
    </lineage>
</organism>
<feature type="active site" description="Proton donor/acceptor" evidence="2">
    <location>
        <position position="206"/>
    </location>
</feature>
<dbReference type="PANTHER" id="PTHR10907:SF47">
    <property type="entry name" value="REGUCALCIN"/>
    <property type="match status" value="1"/>
</dbReference>
<evidence type="ECO:0000313" key="5">
    <source>
        <dbReference type="EMBL" id="SEB12130.1"/>
    </source>
</evidence>
<feature type="binding site" evidence="3">
    <location>
        <position position="110"/>
    </location>
    <ligand>
        <name>substrate</name>
    </ligand>
</feature>
<dbReference type="Proteomes" id="UP000198638">
    <property type="component" value="Unassembled WGS sequence"/>
</dbReference>
<evidence type="ECO:0000259" key="4">
    <source>
        <dbReference type="Pfam" id="PF08450"/>
    </source>
</evidence>
<dbReference type="OrthoDB" id="9775406at2"/>
<name>A0A1H4GSV3_9BURK</name>
<evidence type="ECO:0000256" key="1">
    <source>
        <dbReference type="ARBA" id="ARBA00008853"/>
    </source>
</evidence>
<dbReference type="GO" id="GO:0005509">
    <property type="term" value="F:calcium ion binding"/>
    <property type="evidence" value="ECO:0007669"/>
    <property type="project" value="TreeGrafter"/>
</dbReference>
<feature type="binding site" evidence="3">
    <location>
        <position position="128"/>
    </location>
    <ligand>
        <name>substrate</name>
    </ligand>
</feature>
<feature type="domain" description="SMP-30/Gluconolactonase/LRE-like region" evidence="4">
    <location>
        <begin position="24"/>
        <end position="264"/>
    </location>
</feature>
<feature type="binding site" evidence="3">
    <location>
        <position position="206"/>
    </location>
    <ligand>
        <name>a divalent metal cation</name>
        <dbReference type="ChEBI" id="CHEBI:60240"/>
    </ligand>
</feature>